<comment type="function">
    <text evidence="12">Catalyzes the NADPH-dependent reduction of ketopantoate into pantoic acid.</text>
</comment>
<protein>
    <recommendedName>
        <fullName evidence="5 12">2-dehydropantoate 2-reductase</fullName>
        <ecNumber evidence="4 12">1.1.1.169</ecNumber>
    </recommendedName>
    <alternativeName>
        <fullName evidence="10 12">Ketopantoate reductase</fullName>
    </alternativeName>
</protein>
<keyword evidence="7 12" id="KW-0566">Pantothenate biosynthesis</keyword>
<evidence type="ECO:0000256" key="3">
    <source>
        <dbReference type="ARBA" id="ARBA00007870"/>
    </source>
</evidence>
<evidence type="ECO:0000256" key="4">
    <source>
        <dbReference type="ARBA" id="ARBA00013014"/>
    </source>
</evidence>
<dbReference type="GO" id="GO:0005737">
    <property type="term" value="C:cytoplasm"/>
    <property type="evidence" value="ECO:0007669"/>
    <property type="project" value="UniProtKB-SubCell"/>
</dbReference>
<dbReference type="InterPro" id="IPR013752">
    <property type="entry name" value="KPA_reductase"/>
</dbReference>
<evidence type="ECO:0000256" key="11">
    <source>
        <dbReference type="ARBA" id="ARBA00048793"/>
    </source>
</evidence>
<evidence type="ECO:0000256" key="2">
    <source>
        <dbReference type="ARBA" id="ARBA00004994"/>
    </source>
</evidence>
<dbReference type="PANTHER" id="PTHR43765">
    <property type="entry name" value="2-DEHYDROPANTOATE 2-REDUCTASE-RELATED"/>
    <property type="match status" value="1"/>
</dbReference>
<dbReference type="NCBIfam" id="TIGR00745">
    <property type="entry name" value="apbA_panE"/>
    <property type="match status" value="1"/>
</dbReference>
<reference evidence="15 16" key="1">
    <citation type="submission" date="2010-01" db="EMBL/GenBank/DDBJ databases">
        <authorList>
            <person name="Muzny D."/>
            <person name="Qin X."/>
            <person name="Deng J."/>
            <person name="Jiang H."/>
            <person name="Liu Y."/>
            <person name="Qu J."/>
            <person name="Song X.-Z."/>
            <person name="Zhang L."/>
            <person name="Thornton R."/>
            <person name="Coyle M."/>
            <person name="Francisco L."/>
            <person name="Jackson L."/>
            <person name="Javaid M."/>
            <person name="Korchina V."/>
            <person name="Kovar C."/>
            <person name="Mata R."/>
            <person name="Mathew T."/>
            <person name="Ngo R."/>
            <person name="Nguyen L."/>
            <person name="Nguyen N."/>
            <person name="Okwuonu G."/>
            <person name="Ongeri F."/>
            <person name="Pham C."/>
            <person name="Simmons D."/>
            <person name="Wilczek-Boney K."/>
            <person name="Hale W."/>
            <person name="Jakkamsetti A."/>
            <person name="Pham P."/>
            <person name="Ruth R."/>
            <person name="San Lucas F."/>
            <person name="Warren J."/>
            <person name="Zhang J."/>
            <person name="Zhao Z."/>
            <person name="Zhou C."/>
            <person name="Zhu D."/>
            <person name="Lee S."/>
            <person name="Bess C."/>
            <person name="Blankenburg K."/>
            <person name="Forbes L."/>
            <person name="Fu Q."/>
            <person name="Gubbala S."/>
            <person name="Hirani K."/>
            <person name="Jayaseelan J.C."/>
            <person name="Lara F."/>
            <person name="Munidasa M."/>
            <person name="Palculict T."/>
            <person name="Patil S."/>
            <person name="Pu L.-L."/>
            <person name="Saada N."/>
            <person name="Tang L."/>
            <person name="Weissenberger G."/>
            <person name="Zhu Y."/>
            <person name="Hemphill L."/>
            <person name="Shang Y."/>
            <person name="Youmans B."/>
            <person name="Ayvaz T."/>
            <person name="Ross M."/>
            <person name="Santibanez J."/>
            <person name="Aqrawi P."/>
            <person name="Gross S."/>
            <person name="Joshi V."/>
            <person name="Fowler G."/>
            <person name="Nazareth L."/>
            <person name="Reid J."/>
            <person name="Worley K."/>
            <person name="Petrosino J."/>
            <person name="Highlander S."/>
            <person name="Gibbs R."/>
        </authorList>
    </citation>
    <scope>NUCLEOTIDE SEQUENCE [LARGE SCALE GENOMIC DNA]</scope>
    <source>
        <strain evidence="15 16">DSM 4582</strain>
    </source>
</reference>
<dbReference type="Pfam" id="PF08546">
    <property type="entry name" value="ApbA_C"/>
    <property type="match status" value="1"/>
</dbReference>
<organism evidence="15 16">
    <name type="scientific">Serratia odorifera DSM 4582</name>
    <dbReference type="NCBI Taxonomy" id="667129"/>
    <lineage>
        <taxon>Bacteria</taxon>
        <taxon>Pseudomonadati</taxon>
        <taxon>Pseudomonadota</taxon>
        <taxon>Gammaproteobacteria</taxon>
        <taxon>Enterobacterales</taxon>
        <taxon>Yersiniaceae</taxon>
        <taxon>Serratia</taxon>
    </lineage>
</organism>
<evidence type="ECO:0000256" key="1">
    <source>
        <dbReference type="ARBA" id="ARBA00004496"/>
    </source>
</evidence>
<dbReference type="InterPro" id="IPR013328">
    <property type="entry name" value="6PGD_dom2"/>
</dbReference>
<dbReference type="UniPathway" id="UPA00028">
    <property type="reaction ID" value="UER00004"/>
</dbReference>
<evidence type="ECO:0000256" key="10">
    <source>
        <dbReference type="ARBA" id="ARBA00032024"/>
    </source>
</evidence>
<evidence type="ECO:0000256" key="7">
    <source>
        <dbReference type="ARBA" id="ARBA00022655"/>
    </source>
</evidence>
<dbReference type="EMBL" id="ADBY01000012">
    <property type="protein sequence ID" value="EFE98168.1"/>
    <property type="molecule type" value="Genomic_DNA"/>
</dbReference>
<gene>
    <name evidence="15" type="primary">panE</name>
    <name evidence="15" type="ORF">HMPREF0758_0213</name>
</gene>
<sequence>MASMIPALLAQAKRQCHAQPPNHNGKVYNKPDICAGKPPLLQGGWMKITILGCGALGQLWLARLYQQGHDVQGWLRVPQPFCAVNVIEPEGNSFNRNLPTNDPEHLSQSELLLVTLKAWQVSGAVSSLLPKLNPQCAILLLHNGMGTQDELPATQQPMLQGTTTHAARHDGNTIIHVANGTTHIGPTSPAATQLSHLAEVLHQALPDVAWHNNIAAANWQKLAVNCVINPLTALYDCRNGDLVQYPAQITAICREVSSVMEMEGHHTSCEGLQYYVMQVIESTADNISSMLQDIRAQRHTEIDYITGYLLRRARSHGLILEENARLFDLIKRKESVYERIGLSGAW</sequence>
<evidence type="ECO:0000256" key="6">
    <source>
        <dbReference type="ARBA" id="ARBA00022490"/>
    </source>
</evidence>
<name>D4DWB3_SEROD</name>
<keyword evidence="8 12" id="KW-0521">NADP</keyword>
<dbReference type="Proteomes" id="UP000005723">
    <property type="component" value="Unassembled WGS sequence"/>
</dbReference>
<dbReference type="InterPro" id="IPR036291">
    <property type="entry name" value="NAD(P)-bd_dom_sf"/>
</dbReference>
<dbReference type="InterPro" id="IPR008927">
    <property type="entry name" value="6-PGluconate_DH-like_C_sf"/>
</dbReference>
<dbReference type="InterPro" id="IPR013332">
    <property type="entry name" value="KPR_N"/>
</dbReference>
<comment type="catalytic activity">
    <reaction evidence="11 12">
        <text>(R)-pantoate + NADP(+) = 2-dehydropantoate + NADPH + H(+)</text>
        <dbReference type="Rhea" id="RHEA:16233"/>
        <dbReference type="ChEBI" id="CHEBI:11561"/>
        <dbReference type="ChEBI" id="CHEBI:15378"/>
        <dbReference type="ChEBI" id="CHEBI:15980"/>
        <dbReference type="ChEBI" id="CHEBI:57783"/>
        <dbReference type="ChEBI" id="CHEBI:58349"/>
        <dbReference type="EC" id="1.1.1.169"/>
    </reaction>
</comment>
<dbReference type="GO" id="GO:0050661">
    <property type="term" value="F:NADP binding"/>
    <property type="evidence" value="ECO:0007669"/>
    <property type="project" value="TreeGrafter"/>
</dbReference>
<dbReference type="Gene3D" id="1.10.1040.10">
    <property type="entry name" value="N-(1-d-carboxylethyl)-l-norvaline Dehydrogenase, domain 2"/>
    <property type="match status" value="1"/>
</dbReference>
<proteinExistence type="inferred from homology"/>
<feature type="domain" description="Ketopantoate reductase N-terminal" evidence="13">
    <location>
        <begin position="48"/>
        <end position="187"/>
    </location>
</feature>
<comment type="subcellular location">
    <subcellularLocation>
        <location evidence="1">Cytoplasm</location>
    </subcellularLocation>
</comment>
<evidence type="ECO:0000256" key="12">
    <source>
        <dbReference type="RuleBase" id="RU362068"/>
    </source>
</evidence>
<evidence type="ECO:0000313" key="16">
    <source>
        <dbReference type="Proteomes" id="UP000005723"/>
    </source>
</evidence>
<dbReference type="GO" id="GO:0008677">
    <property type="term" value="F:2-dehydropantoate 2-reductase activity"/>
    <property type="evidence" value="ECO:0007669"/>
    <property type="project" value="UniProtKB-EC"/>
</dbReference>
<feature type="domain" description="Ketopantoate reductase C-terminal" evidence="14">
    <location>
        <begin position="213"/>
        <end position="334"/>
    </location>
</feature>
<dbReference type="FunFam" id="1.10.1040.10:FF:000014">
    <property type="entry name" value="2-dehydropantoate 2-reductase"/>
    <property type="match status" value="1"/>
</dbReference>
<keyword evidence="16" id="KW-1185">Reference proteome</keyword>
<dbReference type="GO" id="GO:0015940">
    <property type="term" value="P:pantothenate biosynthetic process"/>
    <property type="evidence" value="ECO:0007669"/>
    <property type="project" value="UniProtKB-UniPathway"/>
</dbReference>
<comment type="similarity">
    <text evidence="3 12">Belongs to the ketopantoate reductase family.</text>
</comment>
<evidence type="ECO:0000259" key="14">
    <source>
        <dbReference type="Pfam" id="PF08546"/>
    </source>
</evidence>
<dbReference type="SUPFAM" id="SSF48179">
    <property type="entry name" value="6-phosphogluconate dehydrogenase C-terminal domain-like"/>
    <property type="match status" value="1"/>
</dbReference>
<comment type="caution">
    <text evidence="15">The sequence shown here is derived from an EMBL/GenBank/DDBJ whole genome shotgun (WGS) entry which is preliminary data.</text>
</comment>
<evidence type="ECO:0000256" key="8">
    <source>
        <dbReference type="ARBA" id="ARBA00022857"/>
    </source>
</evidence>
<dbReference type="PANTHER" id="PTHR43765:SF2">
    <property type="entry name" value="2-DEHYDROPANTOATE 2-REDUCTASE"/>
    <property type="match status" value="1"/>
</dbReference>
<comment type="pathway">
    <text evidence="2 12">Cofactor biosynthesis; (R)-pantothenate biosynthesis; (R)-pantoate from 3-methyl-2-oxobutanoate: step 2/2.</text>
</comment>
<dbReference type="NCBIfam" id="NF005087">
    <property type="entry name" value="PRK06522.1-1"/>
    <property type="match status" value="1"/>
</dbReference>
<evidence type="ECO:0000259" key="13">
    <source>
        <dbReference type="Pfam" id="PF02558"/>
    </source>
</evidence>
<accession>D4DWB3</accession>
<evidence type="ECO:0000256" key="5">
    <source>
        <dbReference type="ARBA" id="ARBA00019465"/>
    </source>
</evidence>
<keyword evidence="6" id="KW-0963">Cytoplasm</keyword>
<dbReference type="STRING" id="667129.HMPREF0758_0213"/>
<evidence type="ECO:0000313" key="15">
    <source>
        <dbReference type="EMBL" id="EFE98168.1"/>
    </source>
</evidence>
<dbReference type="HOGENOM" id="CLU_031468_0_1_6"/>
<dbReference type="InterPro" id="IPR050838">
    <property type="entry name" value="Ketopantoate_reductase"/>
</dbReference>
<evidence type="ECO:0000256" key="9">
    <source>
        <dbReference type="ARBA" id="ARBA00023002"/>
    </source>
</evidence>
<keyword evidence="9 12" id="KW-0560">Oxidoreductase</keyword>
<dbReference type="Gene3D" id="3.40.50.720">
    <property type="entry name" value="NAD(P)-binding Rossmann-like Domain"/>
    <property type="match status" value="1"/>
</dbReference>
<dbReference type="InterPro" id="IPR003710">
    <property type="entry name" value="ApbA"/>
</dbReference>
<dbReference type="Pfam" id="PF02558">
    <property type="entry name" value="ApbA"/>
    <property type="match status" value="1"/>
</dbReference>
<dbReference type="EC" id="1.1.1.169" evidence="4 12"/>
<dbReference type="FunFam" id="3.40.50.720:FF:000162">
    <property type="entry name" value="2-dehydropantoate 2-reductase"/>
    <property type="match status" value="1"/>
</dbReference>
<dbReference type="AlphaFoldDB" id="D4DWB3"/>
<dbReference type="SUPFAM" id="SSF51735">
    <property type="entry name" value="NAD(P)-binding Rossmann-fold domains"/>
    <property type="match status" value="1"/>
</dbReference>